<feature type="signal peptide" evidence="1">
    <location>
        <begin position="1"/>
        <end position="20"/>
    </location>
</feature>
<dbReference type="RefSeq" id="WP_253968827.1">
    <property type="nucleotide sequence ID" value="NZ_JAMFTH010000005.1"/>
</dbReference>
<feature type="chain" id="PRO_5040815942" description="Lipoprotein" evidence="1">
    <location>
        <begin position="21"/>
        <end position="545"/>
    </location>
</feature>
<evidence type="ECO:0000313" key="2">
    <source>
        <dbReference type="EMBL" id="MCP8900540.1"/>
    </source>
</evidence>
<dbReference type="EMBL" id="JAMFTH010000005">
    <property type="protein sequence ID" value="MCP8900540.1"/>
    <property type="molecule type" value="Genomic_DNA"/>
</dbReference>
<evidence type="ECO:0000256" key="1">
    <source>
        <dbReference type="SAM" id="SignalP"/>
    </source>
</evidence>
<keyword evidence="3" id="KW-1185">Reference proteome</keyword>
<reference evidence="2" key="2">
    <citation type="submission" date="2023-01" db="EMBL/GenBank/DDBJ databases">
        <title>Gilvimarinus xylanilyticus HB14 isolated from Caulerpa lentillifera aquaculture base in Hainan, China.</title>
        <authorList>
            <person name="Zhang Y.-J."/>
        </authorList>
    </citation>
    <scope>NUCLEOTIDE SEQUENCE</scope>
    <source>
        <strain evidence="2">HB14</strain>
    </source>
</reference>
<evidence type="ECO:0000313" key="3">
    <source>
        <dbReference type="Proteomes" id="UP001139319"/>
    </source>
</evidence>
<dbReference type="Proteomes" id="UP001139319">
    <property type="component" value="Unassembled WGS sequence"/>
</dbReference>
<name>A0A9X2KX33_9GAMM</name>
<organism evidence="2 3">
    <name type="scientific">Gilvimarinus xylanilyticus</name>
    <dbReference type="NCBI Taxonomy" id="2944139"/>
    <lineage>
        <taxon>Bacteria</taxon>
        <taxon>Pseudomonadati</taxon>
        <taxon>Pseudomonadota</taxon>
        <taxon>Gammaproteobacteria</taxon>
        <taxon>Cellvibrionales</taxon>
        <taxon>Cellvibrionaceae</taxon>
        <taxon>Gilvimarinus</taxon>
    </lineage>
</organism>
<sequence length="545" mass="61894">MYRTIILLLFAAALSTGCDQQTTTHTLVSSAQADTGFTPQHDPADYIKHGETYNPEAVIPPQCYTKTEGKNNPCYVCHQSYLQERNRPNMMNDGFLQGAYDFSDIGNTNRWANLFKDRSSEIADISDDFMRRYINQDNYTALAKWLESDAWQGRAPNIANLADGAAAFDEHGLAKDGSRWVAFNYKPVPSTFWPTNGSTDDVMIRLPQAFSEVDGQYSRDVYYANLALVEMAITDQPSISTIALDERAAGIDFNGNGEMEAQVSHIKRRDTYFGDAFTVPLTHMLYPKGTEFLHTVRYVGLEGEQIVNARRMKEVRYMRKHTMMSQARLKSSYYREAKEKHFGNLPQVSTHGDRGTSNGMGWLLWGFIEDANGELREQNQQETFFCMGCHKTIGTTIDNTFAFARKKPGAEGWGYINLQSLKDAPNLGESKGEYLTYLERVGGGDEFRQNGEMLERWFDAQGKVDAQKVAAQNSIYDIIAPSVRRALDLNKAYYRIVKEQSFLFGRDAVLSPAKNVYREIDTSIEPLAGEFRHQWDIRLDWESIE</sequence>
<keyword evidence="1" id="KW-0732">Signal</keyword>
<accession>A0A9X2KX33</accession>
<proteinExistence type="predicted"/>
<dbReference type="AlphaFoldDB" id="A0A9X2KX33"/>
<protein>
    <recommendedName>
        <fullName evidence="4">Lipoprotein</fullName>
    </recommendedName>
</protein>
<dbReference type="PROSITE" id="PS51257">
    <property type="entry name" value="PROKAR_LIPOPROTEIN"/>
    <property type="match status" value="1"/>
</dbReference>
<evidence type="ECO:0008006" key="4">
    <source>
        <dbReference type="Google" id="ProtNLM"/>
    </source>
</evidence>
<gene>
    <name evidence="2" type="ORF">M6D89_14630</name>
</gene>
<reference evidence="2" key="1">
    <citation type="submission" date="2022-05" db="EMBL/GenBank/DDBJ databases">
        <authorList>
            <person name="Sun H.-N."/>
        </authorList>
    </citation>
    <scope>NUCLEOTIDE SEQUENCE</scope>
    <source>
        <strain evidence="2">HB14</strain>
    </source>
</reference>
<comment type="caution">
    <text evidence="2">The sequence shown here is derived from an EMBL/GenBank/DDBJ whole genome shotgun (WGS) entry which is preliminary data.</text>
</comment>